<name>A0ABR0SAB4_9HYPO</name>
<reference evidence="1 2" key="1">
    <citation type="submission" date="2024-01" db="EMBL/GenBank/DDBJ databases">
        <title>Complete genome of Cladobotryum mycophilum ATHUM6906.</title>
        <authorList>
            <person name="Christinaki A.C."/>
            <person name="Myridakis A.I."/>
            <person name="Kouvelis V.N."/>
        </authorList>
    </citation>
    <scope>NUCLEOTIDE SEQUENCE [LARGE SCALE GENOMIC DNA]</scope>
    <source>
        <strain evidence="1 2">ATHUM6906</strain>
    </source>
</reference>
<organism evidence="1 2">
    <name type="scientific">Cladobotryum mycophilum</name>
    <dbReference type="NCBI Taxonomy" id="491253"/>
    <lineage>
        <taxon>Eukaryota</taxon>
        <taxon>Fungi</taxon>
        <taxon>Dikarya</taxon>
        <taxon>Ascomycota</taxon>
        <taxon>Pezizomycotina</taxon>
        <taxon>Sordariomycetes</taxon>
        <taxon>Hypocreomycetidae</taxon>
        <taxon>Hypocreales</taxon>
        <taxon>Hypocreaceae</taxon>
        <taxon>Cladobotryum</taxon>
    </lineage>
</organism>
<gene>
    <name evidence="1" type="ORF">PT974_10597</name>
</gene>
<keyword evidence="2" id="KW-1185">Reference proteome</keyword>
<accession>A0ABR0SAB4</accession>
<proteinExistence type="predicted"/>
<dbReference type="Proteomes" id="UP001338125">
    <property type="component" value="Unassembled WGS sequence"/>
</dbReference>
<comment type="caution">
    <text evidence="1">The sequence shown here is derived from an EMBL/GenBank/DDBJ whole genome shotgun (WGS) entry which is preliminary data.</text>
</comment>
<protein>
    <submittedName>
        <fullName evidence="1">Uncharacterized protein</fullName>
    </submittedName>
</protein>
<evidence type="ECO:0000313" key="2">
    <source>
        <dbReference type="Proteomes" id="UP001338125"/>
    </source>
</evidence>
<dbReference type="EMBL" id="JAVFKD010000015">
    <property type="protein sequence ID" value="KAK5989099.1"/>
    <property type="molecule type" value="Genomic_DNA"/>
</dbReference>
<evidence type="ECO:0000313" key="1">
    <source>
        <dbReference type="EMBL" id="KAK5989099.1"/>
    </source>
</evidence>
<sequence length="96" mass="10579">MTAVPQRFPLLKESSLPQSFDSLIADLGNPPPTELGCVVIISVSGVDRGTIAVEEIYPERGLKSIKFHYGLEIVDQEPVWKSMLDLNVARSRTPIT</sequence>